<evidence type="ECO:0000259" key="3">
    <source>
        <dbReference type="SMART" id="SM01027"/>
    </source>
</evidence>
<dbReference type="Pfam" id="PF10996">
    <property type="entry name" value="Beta-Casp"/>
    <property type="match status" value="1"/>
</dbReference>
<dbReference type="InterPro" id="IPR036866">
    <property type="entry name" value="RibonucZ/Hydroxyglut_hydro"/>
</dbReference>
<dbReference type="InterPro" id="IPR011108">
    <property type="entry name" value="RMMBL"/>
</dbReference>
<gene>
    <name evidence="4" type="ORF">EZJ19_14305</name>
</gene>
<dbReference type="RefSeq" id="WP_131448744.1">
    <property type="nucleotide sequence ID" value="NZ_SJZB01000049.1"/>
</dbReference>
<dbReference type="Pfam" id="PF07521">
    <property type="entry name" value="RMMBL"/>
    <property type="match status" value="1"/>
</dbReference>
<feature type="domain" description="Metallo-beta-lactamase" evidence="2">
    <location>
        <begin position="13"/>
        <end position="236"/>
    </location>
</feature>
<dbReference type="Gene3D" id="3.40.50.10890">
    <property type="match status" value="1"/>
</dbReference>
<keyword evidence="5" id="KW-1185">Reference proteome</keyword>
<evidence type="ECO:0000313" key="4">
    <source>
        <dbReference type="EMBL" id="TCJ11826.1"/>
    </source>
</evidence>
<dbReference type="SUPFAM" id="SSF56281">
    <property type="entry name" value="Metallo-hydrolase/oxidoreductase"/>
    <property type="match status" value="1"/>
</dbReference>
<dbReference type="SMART" id="SM01027">
    <property type="entry name" value="Beta-Casp"/>
    <property type="match status" value="1"/>
</dbReference>
<evidence type="ECO:0000259" key="2">
    <source>
        <dbReference type="SMART" id="SM00849"/>
    </source>
</evidence>
<keyword evidence="1 4" id="KW-0378">Hydrolase</keyword>
<dbReference type="Gene3D" id="3.60.15.10">
    <property type="entry name" value="Ribonuclease Z/Hydroxyacylglutathione hydrolase-like"/>
    <property type="match status" value="1"/>
</dbReference>
<evidence type="ECO:0000313" key="5">
    <source>
        <dbReference type="Proteomes" id="UP000295443"/>
    </source>
</evidence>
<dbReference type="SMART" id="SM00849">
    <property type="entry name" value="Lactamase_B"/>
    <property type="match status" value="1"/>
</dbReference>
<dbReference type="InterPro" id="IPR001279">
    <property type="entry name" value="Metallo-B-lactamas"/>
</dbReference>
<dbReference type="InterPro" id="IPR050698">
    <property type="entry name" value="MBL"/>
</dbReference>
<reference evidence="4 5" key="1">
    <citation type="submission" date="2019-03" db="EMBL/GenBank/DDBJ databases">
        <title>Genome sequence of Thiobacillaceae bacterium LSR1, a sulfur-oxidizing bacterium isolated from freshwater sediment.</title>
        <authorList>
            <person name="Li S."/>
        </authorList>
    </citation>
    <scope>NUCLEOTIDE SEQUENCE [LARGE SCALE GENOMIC DNA]</scope>
    <source>
        <strain evidence="4 5">LSR1</strain>
    </source>
</reference>
<protein>
    <submittedName>
        <fullName evidence="4">MBL fold metallo-hydrolase</fullName>
    </submittedName>
</protein>
<accession>A0A4V2NV23</accession>
<dbReference type="PANTHER" id="PTHR11203">
    <property type="entry name" value="CLEAVAGE AND POLYADENYLATION SPECIFICITY FACTOR FAMILY MEMBER"/>
    <property type="match status" value="1"/>
</dbReference>
<dbReference type="OrthoDB" id="9803916at2"/>
<dbReference type="CDD" id="cd16295">
    <property type="entry name" value="TTHA0252-CPSF-like_MBL-fold"/>
    <property type="match status" value="1"/>
</dbReference>
<dbReference type="AlphaFoldDB" id="A0A4V2NV23"/>
<organism evidence="4 5">
    <name type="scientific">Parasulfuritortus cantonensis</name>
    <dbReference type="NCBI Taxonomy" id="2528202"/>
    <lineage>
        <taxon>Bacteria</taxon>
        <taxon>Pseudomonadati</taxon>
        <taxon>Pseudomonadota</taxon>
        <taxon>Betaproteobacteria</taxon>
        <taxon>Nitrosomonadales</taxon>
        <taxon>Thiobacillaceae</taxon>
        <taxon>Parasulfuritortus</taxon>
    </lineage>
</organism>
<dbReference type="Proteomes" id="UP000295443">
    <property type="component" value="Unassembled WGS sequence"/>
</dbReference>
<dbReference type="GO" id="GO:0016787">
    <property type="term" value="F:hydrolase activity"/>
    <property type="evidence" value="ECO:0007669"/>
    <property type="project" value="UniProtKB-KW"/>
</dbReference>
<dbReference type="GO" id="GO:0004521">
    <property type="term" value="F:RNA endonuclease activity"/>
    <property type="evidence" value="ECO:0007669"/>
    <property type="project" value="TreeGrafter"/>
</dbReference>
<dbReference type="PANTHER" id="PTHR11203:SF37">
    <property type="entry name" value="INTEGRATOR COMPLEX SUBUNIT 11"/>
    <property type="match status" value="1"/>
</dbReference>
<dbReference type="EMBL" id="SJZB01000049">
    <property type="protein sequence ID" value="TCJ11826.1"/>
    <property type="molecule type" value="Genomic_DNA"/>
</dbReference>
<evidence type="ECO:0000256" key="1">
    <source>
        <dbReference type="ARBA" id="ARBA00022801"/>
    </source>
</evidence>
<dbReference type="InterPro" id="IPR022712">
    <property type="entry name" value="Beta_Casp"/>
</dbReference>
<comment type="caution">
    <text evidence="4">The sequence shown here is derived from an EMBL/GenBank/DDBJ whole genome shotgun (WGS) entry which is preliminary data.</text>
</comment>
<sequence length="470" mass="52188">MRLTVHGAAREVTGSCYLVESGKVRFLVDCGMFQGGREAEPKNRRFPDFDPEGIDFVLVTHAHIDHSGLLPRLINLGFRGPVYCTDATADLLGVLLPDSAHIAEKEAEWRNYDRRRKRGELKGETAPIYTVEQARRSLKHLRRREYDQAFEPADGVRACFRDAGHILGSSIIELWLRGRGKEVKLVFSGDLGMPDRPLMNDPTPIAEADYLLVESTYGDRLHKRMDETVEELVFAVNDTVQRKKGNVIIPSFAVGRTQEIVYLLLDLIRRGRISGSLAIFVDSPMAAAATEITLRHADLLDEETRQLLDWQRQNGDHLPYIRFTESPEESMAINNIRQGAVIISASGMCDAGRIKHHLKNNLARADCSVIIAGFQAQGTLGRRLVDGAPYVRLFGEPVPVRASVYTLGGLSAHADRDALLGWLAGFRTPPRRAFVVHGEAATAAGFAAAVRDRFGWQVETPERGAGFDLV</sequence>
<proteinExistence type="predicted"/>
<name>A0A4V2NV23_9PROT</name>
<dbReference type="Pfam" id="PF00753">
    <property type="entry name" value="Lactamase_B"/>
    <property type="match status" value="1"/>
</dbReference>
<feature type="domain" description="Beta-Casp" evidence="3">
    <location>
        <begin position="257"/>
        <end position="384"/>
    </location>
</feature>